<evidence type="ECO:0000313" key="2">
    <source>
        <dbReference type="Proteomes" id="UP000033140"/>
    </source>
</evidence>
<dbReference type="STRING" id="698492.A0A0E9N934"/>
<dbReference type="GO" id="GO:0030332">
    <property type="term" value="F:cyclin binding"/>
    <property type="evidence" value="ECO:0007669"/>
    <property type="project" value="TreeGrafter"/>
</dbReference>
<dbReference type="GO" id="GO:0061630">
    <property type="term" value="F:ubiquitin protein ligase activity"/>
    <property type="evidence" value="ECO:0007669"/>
    <property type="project" value="TreeGrafter"/>
</dbReference>
<dbReference type="GO" id="GO:0000151">
    <property type="term" value="C:ubiquitin ligase complex"/>
    <property type="evidence" value="ECO:0007669"/>
    <property type="project" value="TreeGrafter"/>
</dbReference>
<dbReference type="InterPro" id="IPR019193">
    <property type="entry name" value="UBQ-conj_enz_E2-bd_prot"/>
</dbReference>
<gene>
    <name evidence="1" type="ORF">G7K_0461-t1</name>
</gene>
<dbReference type="GO" id="GO:0005829">
    <property type="term" value="C:cytosol"/>
    <property type="evidence" value="ECO:0007669"/>
    <property type="project" value="TreeGrafter"/>
</dbReference>
<dbReference type="GO" id="GO:0043161">
    <property type="term" value="P:proteasome-mediated ubiquitin-dependent protein catabolic process"/>
    <property type="evidence" value="ECO:0007669"/>
    <property type="project" value="TreeGrafter"/>
</dbReference>
<evidence type="ECO:0000313" key="1">
    <source>
        <dbReference type="EMBL" id="GAO46226.1"/>
    </source>
</evidence>
<accession>A0A0E9N934</accession>
<dbReference type="PANTHER" id="PTHR31531">
    <property type="entry name" value="E3 UBIQUITIN-PROTEIN LIGASE E3D FAMILY MEMBER"/>
    <property type="match status" value="1"/>
</dbReference>
<dbReference type="GO" id="GO:0031624">
    <property type="term" value="F:ubiquitin conjugating enzyme binding"/>
    <property type="evidence" value="ECO:0007669"/>
    <property type="project" value="TreeGrafter"/>
</dbReference>
<dbReference type="Proteomes" id="UP000033140">
    <property type="component" value="Unassembled WGS sequence"/>
</dbReference>
<dbReference type="GO" id="GO:0006513">
    <property type="term" value="P:protein monoubiquitination"/>
    <property type="evidence" value="ECO:0007669"/>
    <property type="project" value="TreeGrafter"/>
</dbReference>
<dbReference type="GO" id="GO:0005634">
    <property type="term" value="C:nucleus"/>
    <property type="evidence" value="ECO:0007669"/>
    <property type="project" value="TreeGrafter"/>
</dbReference>
<dbReference type="OMA" id="DAHITIP"/>
<dbReference type="AlphaFoldDB" id="A0A0E9N934"/>
<protein>
    <recommendedName>
        <fullName evidence="3">Ubiquitin-conjugating enzyme E2-binding protein</fullName>
    </recommendedName>
</protein>
<dbReference type="Pfam" id="PF09814">
    <property type="entry name" value="HECT_2"/>
    <property type="match status" value="1"/>
</dbReference>
<dbReference type="GO" id="GO:0000209">
    <property type="term" value="P:protein polyubiquitination"/>
    <property type="evidence" value="ECO:0007669"/>
    <property type="project" value="TreeGrafter"/>
</dbReference>
<organism evidence="1 2">
    <name type="scientific">Saitoella complicata (strain BCRC 22490 / CBS 7301 / JCM 7358 / NBRC 10748 / NRRL Y-17804)</name>
    <dbReference type="NCBI Taxonomy" id="698492"/>
    <lineage>
        <taxon>Eukaryota</taxon>
        <taxon>Fungi</taxon>
        <taxon>Dikarya</taxon>
        <taxon>Ascomycota</taxon>
        <taxon>Taphrinomycotina</taxon>
        <taxon>Taphrinomycotina incertae sedis</taxon>
        <taxon>Saitoella</taxon>
    </lineage>
</organism>
<reference evidence="1 2" key="3">
    <citation type="journal article" date="2015" name="Genome Announc.">
        <title>Draft Genome Sequence of the Archiascomycetous Yeast Saitoella complicata.</title>
        <authorList>
            <person name="Yamauchi K."/>
            <person name="Kondo S."/>
            <person name="Hamamoto M."/>
            <person name="Takahashi Y."/>
            <person name="Ogura Y."/>
            <person name="Hayashi T."/>
            <person name="Nishida H."/>
        </authorList>
    </citation>
    <scope>NUCLEOTIDE SEQUENCE [LARGE SCALE GENOMIC DNA]</scope>
    <source>
        <strain evidence="1 2">NRRL Y-17804</strain>
    </source>
</reference>
<sequence>MAKVLNGKGEDGTAGNGSSAYPYFAELLPRLHAMTVTVILSRSASVAVSAGSSNVLHVNHGDAHITIPLPDVPQELQTTCDTKQDGMLSLRLPVSSKVAKTNTSDPIPWQSSSLKSAQITCSGCSSTLLTNTEDLQWKDLPSEFWAEMMDCWVCHRGGSDHEHDGQPVNPSGEMFWAKPGAGFVGSTYFLISPKDLQNTKVRGQDEGTAVACRECEKVLGAMTPGGVRVPKWNVAVNGAKHPASKFVAAELLESVDAHATYHFLLRSEDGTGTGPEALRIWIFNPSLHITLGVAHPNTPLTNEAAVTAPTRVMKVLYRLVDGENTDTAPEENVESLTYANDVLHVIREGLKASTDRLPQGLRKFGRWDVEVAAGCPWEDIDTVVEYVSVACESESERRVREAKLRTIAMHQSITRLRYSRLEHEI</sequence>
<evidence type="ECO:0008006" key="3">
    <source>
        <dbReference type="Google" id="ProtNLM"/>
    </source>
</evidence>
<dbReference type="GO" id="GO:0051865">
    <property type="term" value="P:protein autoubiquitination"/>
    <property type="evidence" value="ECO:0007669"/>
    <property type="project" value="TreeGrafter"/>
</dbReference>
<keyword evidence="2" id="KW-1185">Reference proteome</keyword>
<dbReference type="PANTHER" id="PTHR31531:SF2">
    <property type="entry name" value="E3 UBIQUITIN-PROTEIN LIGASE E3D"/>
    <property type="match status" value="1"/>
</dbReference>
<reference evidence="1 2" key="2">
    <citation type="journal article" date="2014" name="J. Gen. Appl. Microbiol.">
        <title>The early diverging ascomycetous budding yeast Saitoella complicata has three histone deacetylases belonging to the Clr6, Hos2, and Rpd3 lineages.</title>
        <authorList>
            <person name="Nishida H."/>
            <person name="Matsumoto T."/>
            <person name="Kondo S."/>
            <person name="Hamamoto M."/>
            <person name="Yoshikawa H."/>
        </authorList>
    </citation>
    <scope>NUCLEOTIDE SEQUENCE [LARGE SCALE GENOMIC DNA]</scope>
    <source>
        <strain evidence="1 2">NRRL Y-17804</strain>
    </source>
</reference>
<name>A0A0E9N934_SAICN</name>
<dbReference type="EMBL" id="BACD03000003">
    <property type="protein sequence ID" value="GAO46226.1"/>
    <property type="molecule type" value="Genomic_DNA"/>
</dbReference>
<comment type="caution">
    <text evidence="1">The sequence shown here is derived from an EMBL/GenBank/DDBJ whole genome shotgun (WGS) entry which is preliminary data.</text>
</comment>
<reference evidence="1 2" key="1">
    <citation type="journal article" date="2011" name="J. Gen. Appl. Microbiol.">
        <title>Draft genome sequencing of the enigmatic yeast Saitoella complicata.</title>
        <authorList>
            <person name="Nishida H."/>
            <person name="Hamamoto M."/>
            <person name="Sugiyama J."/>
        </authorList>
    </citation>
    <scope>NUCLEOTIDE SEQUENCE [LARGE SCALE GENOMIC DNA]</scope>
    <source>
        <strain evidence="1 2">NRRL Y-17804</strain>
    </source>
</reference>
<proteinExistence type="predicted"/>